<feature type="compositionally biased region" description="Polar residues" evidence="3">
    <location>
        <begin position="432"/>
        <end position="447"/>
    </location>
</feature>
<proteinExistence type="inferred from homology"/>
<sequence>MKSKIKKQPLQYAIKLTNLDQPFDCKNLKVLNLQGIKLSQFDVKVENLSTLILDFNNLRHLNIVSQFPNLITLSIANNFIDEFHVPPTLRILNISNNLLKTIHLKQLEQLDASSNQLQFLQQDTQNNLIQLKLDWLQIINQNDFWEHLTIKQFTNQSQITFRQFLDKAIEQLLQCGFKKEDNYYNQRIVHTCILKNDKYYFDLILPYYQENRHKFDNSETPLCLAIKKLKMNFIGDLMNSTHIKYEIDAFHESIKQGQISLVKQFLELGIDSNGYNKKGLTPLTNAVLNITQVNMEMIIHLLLQSQANPNKLNQNGQSLIQMCIIKSNLTALRFIANLNKIKQTILKFKMNIKNINGDYPLHLAVNSISILNFLIRNQIGNPLQINYYNLTAKQMPYSQYRTLIYKLLQKEERIQISKQLTKNTLRYQNINKGQATQKDYNSGSSCPELSDDEMPNKPKINKKYIAEHFDLSEDVRQLSEDDECQHNYSSESEIEYPKDNLQSLKLEQISYQNNQLFKKKQDVRQKSILINKFSKKRLNTIQFNYYSREGQNFKDKIKSLVVLRQELNLLGYMRQYSDLICSDFTSYINKLNQTIFNIESDFQNDSLKDYMNFQQSIQVSLADKYPDRVPILLEITDKSKIRFSDGSQCKKYLVSKSDHFYHFFQILRNSLKLSKKEAIYLFVNNSGLIKPESQVGEIYSKHRSSDGFLRIILSEYATFG</sequence>
<dbReference type="EMBL" id="CAJJDP010000108">
    <property type="protein sequence ID" value="CAD8195122.1"/>
    <property type="molecule type" value="Genomic_DNA"/>
</dbReference>
<comment type="similarity">
    <text evidence="2">Belongs to the ATG8 family.</text>
</comment>
<dbReference type="PANTHER" id="PTHR10969">
    <property type="entry name" value="MICROTUBULE-ASSOCIATED PROTEINS 1A/1B LIGHT CHAIN 3-RELATED"/>
    <property type="match status" value="1"/>
</dbReference>
<dbReference type="OMA" id="SEDDECQ"/>
<name>A0A8S1X0K8_PAROT</name>
<dbReference type="Pfam" id="PF02991">
    <property type="entry name" value="ATG8"/>
    <property type="match status" value="1"/>
</dbReference>
<evidence type="ECO:0000313" key="4">
    <source>
        <dbReference type="EMBL" id="CAD8195122.1"/>
    </source>
</evidence>
<dbReference type="InterPro" id="IPR004241">
    <property type="entry name" value="Atg8-like"/>
</dbReference>
<dbReference type="AlphaFoldDB" id="A0A8S1X0K8"/>
<dbReference type="SMART" id="SM00248">
    <property type="entry name" value="ANK"/>
    <property type="match status" value="4"/>
</dbReference>
<organism evidence="4 5">
    <name type="scientific">Paramecium octaurelia</name>
    <dbReference type="NCBI Taxonomy" id="43137"/>
    <lineage>
        <taxon>Eukaryota</taxon>
        <taxon>Sar</taxon>
        <taxon>Alveolata</taxon>
        <taxon>Ciliophora</taxon>
        <taxon>Intramacronucleata</taxon>
        <taxon>Oligohymenophorea</taxon>
        <taxon>Peniculida</taxon>
        <taxon>Parameciidae</taxon>
        <taxon>Paramecium</taxon>
    </lineage>
</organism>
<feature type="region of interest" description="Disordered" evidence="3">
    <location>
        <begin position="432"/>
        <end position="454"/>
    </location>
</feature>
<evidence type="ECO:0000313" key="5">
    <source>
        <dbReference type="Proteomes" id="UP000683925"/>
    </source>
</evidence>
<dbReference type="GO" id="GO:0006914">
    <property type="term" value="P:autophagy"/>
    <property type="evidence" value="ECO:0007669"/>
    <property type="project" value="UniProtKB-KW"/>
</dbReference>
<protein>
    <recommendedName>
        <fullName evidence="2">Autophagy-related protein</fullName>
    </recommendedName>
</protein>
<keyword evidence="5" id="KW-1185">Reference proteome</keyword>
<feature type="lipid moiety-binding region" description="Phosphatidylserine amidated glycine; alternate" evidence="1">
    <location>
        <position position="720"/>
    </location>
</feature>
<keyword evidence="2" id="KW-0072">Autophagy</keyword>
<dbReference type="Proteomes" id="UP000683925">
    <property type="component" value="Unassembled WGS sequence"/>
</dbReference>
<dbReference type="InterPro" id="IPR002110">
    <property type="entry name" value="Ankyrin_rpt"/>
</dbReference>
<comment type="caution">
    <text evidence="4">The sequence shown here is derived from an EMBL/GenBank/DDBJ whole genome shotgun (WGS) entry which is preliminary data.</text>
</comment>
<dbReference type="OrthoDB" id="366390at2759"/>
<evidence type="ECO:0000256" key="3">
    <source>
        <dbReference type="SAM" id="MobiDB-lite"/>
    </source>
</evidence>
<accession>A0A8S1X0K8</accession>
<keyword evidence="1" id="KW-0449">Lipoprotein</keyword>
<evidence type="ECO:0000256" key="2">
    <source>
        <dbReference type="RuleBase" id="RU004384"/>
    </source>
</evidence>
<gene>
    <name evidence="4" type="ORF">POCTA_138.1.T1080121</name>
</gene>
<evidence type="ECO:0000256" key="1">
    <source>
        <dbReference type="PIRSR" id="PIRSR604241-50"/>
    </source>
</evidence>
<reference evidence="4" key="1">
    <citation type="submission" date="2021-01" db="EMBL/GenBank/DDBJ databases">
        <authorList>
            <consortium name="Genoscope - CEA"/>
            <person name="William W."/>
        </authorList>
    </citation>
    <scope>NUCLEOTIDE SEQUENCE</scope>
</reference>